<organism evidence="2">
    <name type="scientific">Hexamita inflata</name>
    <dbReference type="NCBI Taxonomy" id="28002"/>
    <lineage>
        <taxon>Eukaryota</taxon>
        <taxon>Metamonada</taxon>
        <taxon>Diplomonadida</taxon>
        <taxon>Hexamitidae</taxon>
        <taxon>Hexamitinae</taxon>
        <taxon>Hexamita</taxon>
    </lineage>
</organism>
<dbReference type="EMBL" id="CATOUU010000464">
    <property type="protein sequence ID" value="CAI9930414.1"/>
    <property type="molecule type" value="Genomic_DNA"/>
</dbReference>
<proteinExistence type="predicted"/>
<keyword evidence="1" id="KW-0812">Transmembrane</keyword>
<keyword evidence="1" id="KW-1133">Transmembrane helix</keyword>
<gene>
    <name evidence="2" type="ORF">HINF_LOCUS18059</name>
    <name evidence="3" type="ORF">HINF_LOCUS2689</name>
</gene>
<dbReference type="EMBL" id="CAXDID020000005">
    <property type="protein sequence ID" value="CAL5974110.1"/>
    <property type="molecule type" value="Genomic_DNA"/>
</dbReference>
<name>A0AA86TVM8_9EUKA</name>
<reference evidence="3 4" key="2">
    <citation type="submission" date="2024-07" db="EMBL/GenBank/DDBJ databases">
        <authorList>
            <person name="Akdeniz Z."/>
        </authorList>
    </citation>
    <scope>NUCLEOTIDE SEQUENCE [LARGE SCALE GENOMIC DNA]</scope>
</reference>
<evidence type="ECO:0000313" key="3">
    <source>
        <dbReference type="EMBL" id="CAL5974110.1"/>
    </source>
</evidence>
<evidence type="ECO:0000313" key="4">
    <source>
        <dbReference type="Proteomes" id="UP001642409"/>
    </source>
</evidence>
<dbReference type="AlphaFoldDB" id="A0AA86TVM8"/>
<dbReference type="Proteomes" id="UP001642409">
    <property type="component" value="Unassembled WGS sequence"/>
</dbReference>
<comment type="caution">
    <text evidence="2">The sequence shown here is derived from an EMBL/GenBank/DDBJ whole genome shotgun (WGS) entry which is preliminary data.</text>
</comment>
<keyword evidence="1" id="KW-0472">Membrane</keyword>
<feature type="transmembrane region" description="Helical" evidence="1">
    <location>
        <begin position="40"/>
        <end position="58"/>
    </location>
</feature>
<protein>
    <submittedName>
        <fullName evidence="3">Hypothetical_protein</fullName>
    </submittedName>
</protein>
<reference evidence="2" key="1">
    <citation type="submission" date="2023-06" db="EMBL/GenBank/DDBJ databases">
        <authorList>
            <person name="Kurt Z."/>
        </authorList>
    </citation>
    <scope>NUCLEOTIDE SEQUENCE</scope>
</reference>
<evidence type="ECO:0000313" key="2">
    <source>
        <dbReference type="EMBL" id="CAI9930414.1"/>
    </source>
</evidence>
<keyword evidence="4" id="KW-1185">Reference proteome</keyword>
<sequence length="115" mass="13033">MLFTIQQQLEIGLFDSNSKLEPLISIEYSGMVATKNANSLFELLSFMFISVSIILTLLNTKKKRLNGLLLQGKFAVNFNRKQVIRLITIHCHILIAQQGFSIVPNNRIQQSIGQQ</sequence>
<accession>A0AA86TVM8</accession>
<evidence type="ECO:0000256" key="1">
    <source>
        <dbReference type="SAM" id="Phobius"/>
    </source>
</evidence>